<protein>
    <submittedName>
        <fullName evidence="2">NADH:flavin oxidoreductase</fullName>
    </submittedName>
</protein>
<dbReference type="GO" id="GO:0016491">
    <property type="term" value="F:oxidoreductase activity"/>
    <property type="evidence" value="ECO:0007669"/>
    <property type="project" value="InterPro"/>
</dbReference>
<accession>A0A9X2CX45</accession>
<dbReference type="Gene3D" id="3.20.20.70">
    <property type="entry name" value="Aldolase class I"/>
    <property type="match status" value="1"/>
</dbReference>
<comment type="caution">
    <text evidence="2">The sequence shown here is derived from an EMBL/GenBank/DDBJ whole genome shotgun (WGS) entry which is preliminary data.</text>
</comment>
<dbReference type="InterPro" id="IPR045247">
    <property type="entry name" value="Oye-like"/>
</dbReference>
<dbReference type="GO" id="GO:0010181">
    <property type="term" value="F:FMN binding"/>
    <property type="evidence" value="ECO:0007669"/>
    <property type="project" value="InterPro"/>
</dbReference>
<proteinExistence type="predicted"/>
<dbReference type="Proteomes" id="UP001139150">
    <property type="component" value="Unassembled WGS sequence"/>
</dbReference>
<dbReference type="CDD" id="cd02803">
    <property type="entry name" value="OYE_like_FMN_family"/>
    <property type="match status" value="1"/>
</dbReference>
<dbReference type="InterPro" id="IPR001155">
    <property type="entry name" value="OxRdtase_FMN_N"/>
</dbReference>
<dbReference type="EMBL" id="JAKRYL010000050">
    <property type="protein sequence ID" value="MCL7749966.1"/>
    <property type="molecule type" value="Genomic_DNA"/>
</dbReference>
<dbReference type="PANTHER" id="PTHR22893">
    <property type="entry name" value="NADH OXIDOREDUCTASE-RELATED"/>
    <property type="match status" value="1"/>
</dbReference>
<dbReference type="SUPFAM" id="SSF51395">
    <property type="entry name" value="FMN-linked oxidoreductases"/>
    <property type="match status" value="1"/>
</dbReference>
<dbReference type="AlphaFoldDB" id="A0A9X2CX45"/>
<keyword evidence="3" id="KW-1185">Reference proteome</keyword>
<dbReference type="Pfam" id="PF00724">
    <property type="entry name" value="Oxidored_FMN"/>
    <property type="match status" value="1"/>
</dbReference>
<organism evidence="2 3">
    <name type="scientific">Halalkalibacter alkaliphilus</name>
    <dbReference type="NCBI Taxonomy" id="2917993"/>
    <lineage>
        <taxon>Bacteria</taxon>
        <taxon>Bacillati</taxon>
        <taxon>Bacillota</taxon>
        <taxon>Bacilli</taxon>
        <taxon>Bacillales</taxon>
        <taxon>Bacillaceae</taxon>
        <taxon>Halalkalibacter</taxon>
    </lineage>
</organism>
<name>A0A9X2CX45_9BACI</name>
<sequence>MSLKSFEKLFSGINFAGLHLGNRIALAPMTRVSASEDGLATDRMVKYYSKFASGGFSLLITEGVYPDEQYSQGYLFQPGIANDIQTEAWKKVIDSVHEKGSMIICQLMHAGALSQGNIYQEESLGPSEIKPKGAQLSFYRGDGEFPVPKEMNLQEIEKVKLSFVQAAKNAKKAGFDGVEIHGANGYILDQFLTDYTNHRTDKYGGSVENRVRLLVEVIQVIREELGDEFPVGIRISQAKVNDPDHKWAGKEKDAEIIFSQLAKAGAAFIHITEPKAYDPAFANSKVTLVELAKIHGAVPVIANGGLEDPKQAESLLREGFADIISLGKGALSNQDWVKKVTNKQELEEFNAKDHLLPIANIKDREV</sequence>
<gene>
    <name evidence="2" type="ORF">MF646_22945</name>
</gene>
<evidence type="ECO:0000313" key="3">
    <source>
        <dbReference type="Proteomes" id="UP001139150"/>
    </source>
</evidence>
<feature type="domain" description="NADH:flavin oxidoreductase/NADH oxidase N-terminal" evidence="1">
    <location>
        <begin position="8"/>
        <end position="346"/>
    </location>
</feature>
<dbReference type="PANTHER" id="PTHR22893:SF91">
    <property type="entry name" value="NADPH DEHYDROGENASE 2-RELATED"/>
    <property type="match status" value="1"/>
</dbReference>
<reference evidence="2" key="1">
    <citation type="submission" date="2022-02" db="EMBL/GenBank/DDBJ databases">
        <title>Halalkalibacter sp. nov. isolated from Lonar Lake, India.</title>
        <authorList>
            <person name="Joshi A."/>
            <person name="Thite S."/>
            <person name="Lodha T."/>
        </authorList>
    </citation>
    <scope>NUCLEOTIDE SEQUENCE</scope>
    <source>
        <strain evidence="2">MEB205</strain>
    </source>
</reference>
<evidence type="ECO:0000259" key="1">
    <source>
        <dbReference type="Pfam" id="PF00724"/>
    </source>
</evidence>
<dbReference type="InterPro" id="IPR013785">
    <property type="entry name" value="Aldolase_TIM"/>
</dbReference>
<evidence type="ECO:0000313" key="2">
    <source>
        <dbReference type="EMBL" id="MCL7749966.1"/>
    </source>
</evidence>